<dbReference type="Proteomes" id="UP000494255">
    <property type="component" value="Unassembled WGS sequence"/>
</dbReference>
<dbReference type="AlphaFoldDB" id="A0A6J5AV03"/>
<evidence type="ECO:0000313" key="1">
    <source>
        <dbReference type="EMBL" id="CAB3679822.1"/>
    </source>
</evidence>
<dbReference type="EMBL" id="CADIKC010000003">
    <property type="protein sequence ID" value="CAB3679822.1"/>
    <property type="molecule type" value="Genomic_DNA"/>
</dbReference>
<evidence type="ECO:0000313" key="2">
    <source>
        <dbReference type="Proteomes" id="UP000494255"/>
    </source>
</evidence>
<keyword evidence="2" id="KW-1185">Reference proteome</keyword>
<protein>
    <submittedName>
        <fullName evidence="1">Uncharacterized protein</fullName>
    </submittedName>
</protein>
<gene>
    <name evidence="1" type="ORF">LMG24238_02514</name>
</gene>
<name>A0A6J5AV03_9BURK</name>
<dbReference type="RefSeq" id="WP_175050767.1">
    <property type="nucleotide sequence ID" value="NZ_CADIKC010000003.1"/>
</dbReference>
<proteinExistence type="predicted"/>
<sequence length="279" mass="30564">MPTELKTDSWQRYMLYRRDERYMTLQPEAKRQAAADAGRKYTLAAYADIWANDSALVARVRGFLGANFHWHDRLANKGSDLEVIQVLHDMVRGGSVLVIPENPPSSGSAGVSAPAAAVKKSFHKSVMEQMGLSADAASDYIDWYNAMVDRVNEVEAARSAIAANTRLGLHAFGNGDIDPDNFSTGTPTLLGDARPFEYSSNLPHGDAFDIAKTPNNGEPGTWYTNPGSGQMRLFGDNGKPVVDLDFDHVHNGLRPHAHNWGPAGRDMGNDVVPFSPWRP</sequence>
<reference evidence="1 2" key="1">
    <citation type="submission" date="2020-04" db="EMBL/GenBank/DDBJ databases">
        <authorList>
            <person name="De Canck E."/>
        </authorList>
    </citation>
    <scope>NUCLEOTIDE SEQUENCE [LARGE SCALE GENOMIC DNA]</scope>
    <source>
        <strain evidence="1 2">LMG 24238</strain>
    </source>
</reference>
<organism evidence="1 2">
    <name type="scientific">Paraburkholderia sediminicola</name>
    <dbReference type="NCBI Taxonomy" id="458836"/>
    <lineage>
        <taxon>Bacteria</taxon>
        <taxon>Pseudomonadati</taxon>
        <taxon>Pseudomonadota</taxon>
        <taxon>Betaproteobacteria</taxon>
        <taxon>Burkholderiales</taxon>
        <taxon>Burkholderiaceae</taxon>
        <taxon>Paraburkholderia</taxon>
    </lineage>
</organism>
<dbReference type="GeneID" id="97041147"/>
<accession>A0A6J5AV03</accession>